<protein>
    <submittedName>
        <fullName evidence="2">Uncharacterized protein</fullName>
    </submittedName>
</protein>
<reference evidence="2" key="1">
    <citation type="submission" date="2018-01" db="EMBL/GenBank/DDBJ databases">
        <authorList>
            <person name="Mao J.F."/>
        </authorList>
    </citation>
    <scope>NUCLEOTIDE SEQUENCE</scope>
    <source>
        <strain evidence="2">Huo1</strain>
        <tissue evidence="2">Leaf</tissue>
    </source>
</reference>
<comment type="caution">
    <text evidence="2">The sequence shown here is derived from an EMBL/GenBank/DDBJ whole genome shotgun (WGS) entry which is preliminary data.</text>
</comment>
<accession>A0A8X8ZYP2</accession>
<feature type="compositionally biased region" description="Pro residues" evidence="1">
    <location>
        <begin position="65"/>
        <end position="75"/>
    </location>
</feature>
<proteinExistence type="predicted"/>
<feature type="region of interest" description="Disordered" evidence="1">
    <location>
        <begin position="1"/>
        <end position="23"/>
    </location>
</feature>
<evidence type="ECO:0000313" key="3">
    <source>
        <dbReference type="Proteomes" id="UP000298416"/>
    </source>
</evidence>
<feature type="compositionally biased region" description="Polar residues" evidence="1">
    <location>
        <begin position="92"/>
        <end position="104"/>
    </location>
</feature>
<organism evidence="2">
    <name type="scientific">Salvia splendens</name>
    <name type="common">Scarlet sage</name>
    <dbReference type="NCBI Taxonomy" id="180675"/>
    <lineage>
        <taxon>Eukaryota</taxon>
        <taxon>Viridiplantae</taxon>
        <taxon>Streptophyta</taxon>
        <taxon>Embryophyta</taxon>
        <taxon>Tracheophyta</taxon>
        <taxon>Spermatophyta</taxon>
        <taxon>Magnoliopsida</taxon>
        <taxon>eudicotyledons</taxon>
        <taxon>Gunneridae</taxon>
        <taxon>Pentapetalae</taxon>
        <taxon>asterids</taxon>
        <taxon>lamiids</taxon>
        <taxon>Lamiales</taxon>
        <taxon>Lamiaceae</taxon>
        <taxon>Nepetoideae</taxon>
        <taxon>Mentheae</taxon>
        <taxon>Salviinae</taxon>
        <taxon>Salvia</taxon>
        <taxon>Salvia subgen. Calosphace</taxon>
        <taxon>core Calosphace</taxon>
    </lineage>
</organism>
<feature type="region of interest" description="Disordered" evidence="1">
    <location>
        <begin position="58"/>
        <end position="106"/>
    </location>
</feature>
<dbReference type="Proteomes" id="UP000298416">
    <property type="component" value="Unassembled WGS sequence"/>
</dbReference>
<gene>
    <name evidence="2" type="ORF">SASPL_113726</name>
</gene>
<evidence type="ECO:0000313" key="2">
    <source>
        <dbReference type="EMBL" id="KAG6423332.1"/>
    </source>
</evidence>
<name>A0A8X8ZYP2_SALSN</name>
<evidence type="ECO:0000256" key="1">
    <source>
        <dbReference type="SAM" id="MobiDB-lite"/>
    </source>
</evidence>
<dbReference type="AlphaFoldDB" id="A0A8X8ZYP2"/>
<reference evidence="2" key="2">
    <citation type="submission" date="2020-08" db="EMBL/GenBank/DDBJ databases">
        <title>Plant Genome Project.</title>
        <authorList>
            <person name="Zhang R.-G."/>
        </authorList>
    </citation>
    <scope>NUCLEOTIDE SEQUENCE</scope>
    <source>
        <strain evidence="2">Huo1</strain>
        <tissue evidence="2">Leaf</tissue>
    </source>
</reference>
<dbReference type="EMBL" id="PNBA02000005">
    <property type="protein sequence ID" value="KAG6423332.1"/>
    <property type="molecule type" value="Genomic_DNA"/>
</dbReference>
<sequence>MANRVGHRTEPIGAPSTSVAVGLESQPAPTAALDTPALAFEHILASIARLEARLDASERRAAITQPPPRPDPDPPYSDWQRGRDDTTRHRAVSTTATGVSSQPQLGFGGGTFTRGPLQANHGIAMCAAAWGISADHPQRGIVRRIGRDLRGFFYHT</sequence>
<keyword evidence="3" id="KW-1185">Reference proteome</keyword>